<evidence type="ECO:0000313" key="5">
    <source>
        <dbReference type="Proteomes" id="UP001470230"/>
    </source>
</evidence>
<dbReference type="Proteomes" id="UP001470230">
    <property type="component" value="Unassembled WGS sequence"/>
</dbReference>
<dbReference type="EMBL" id="JAPFFF010000008">
    <property type="protein sequence ID" value="KAK8883983.1"/>
    <property type="molecule type" value="Genomic_DNA"/>
</dbReference>
<name>A0ABR2JZS3_9EUKA</name>
<dbReference type="PANTHER" id="PTHR13743:SF161">
    <property type="entry name" value="BEIGE_BEACH DOMAIN CONTAINING PROTEIN"/>
    <property type="match status" value="1"/>
</dbReference>
<feature type="compositionally biased region" description="Low complexity" evidence="1">
    <location>
        <begin position="1641"/>
        <end position="1651"/>
    </location>
</feature>
<organism evidence="4 5">
    <name type="scientific">Tritrichomonas musculus</name>
    <dbReference type="NCBI Taxonomy" id="1915356"/>
    <lineage>
        <taxon>Eukaryota</taxon>
        <taxon>Metamonada</taxon>
        <taxon>Parabasalia</taxon>
        <taxon>Tritrichomonadida</taxon>
        <taxon>Tritrichomonadidae</taxon>
        <taxon>Tritrichomonas</taxon>
    </lineage>
</organism>
<proteinExistence type="predicted"/>
<evidence type="ECO:0000259" key="3">
    <source>
        <dbReference type="PROSITE" id="PS51783"/>
    </source>
</evidence>
<feature type="region of interest" description="Disordered" evidence="1">
    <location>
        <begin position="1605"/>
        <end position="1670"/>
    </location>
</feature>
<evidence type="ECO:0000259" key="2">
    <source>
        <dbReference type="PROSITE" id="PS50197"/>
    </source>
</evidence>
<dbReference type="SMART" id="SM01026">
    <property type="entry name" value="Beach"/>
    <property type="match status" value="1"/>
</dbReference>
<dbReference type="PROSITE" id="PS50197">
    <property type="entry name" value="BEACH"/>
    <property type="match status" value="1"/>
</dbReference>
<evidence type="ECO:0000313" key="4">
    <source>
        <dbReference type="EMBL" id="KAK8883983.1"/>
    </source>
</evidence>
<evidence type="ECO:0000256" key="1">
    <source>
        <dbReference type="SAM" id="MobiDB-lite"/>
    </source>
</evidence>
<evidence type="ECO:0008006" key="6">
    <source>
        <dbReference type="Google" id="ProtNLM"/>
    </source>
</evidence>
<feature type="compositionally biased region" description="Low complexity" evidence="1">
    <location>
        <begin position="2214"/>
        <end position="2227"/>
    </location>
</feature>
<sequence length="2844" mass="325723">MADSQLHSPNDPVVSILQFCSASQLGKVQDTDVQNLLNQNPLPSLSTKDISNIISNRLQGQPFPAALKGIQLNFSFKSNCLTQIKSLRLINPIDFEAITRFVLFSYISWIYKYETVQTWPEMTSELMILFDLFTIIVKPTNLETVQIAFFTAFIIFINTNFTTDNFCSVLTYLQSFITKGGKSLIKVDGFFENILTKLTSSQKSTYSSCIPHLLKLISGTTLSVGFDYSPSSAEHIILMISRQVLAFDGISLQLFGQLAQFVNEPTKVQIIEMISNTISICINQSKFDLSVDIQESSPSNTNGPFSISFSFPKESINSFSDGFDIQKENPRLEIVPSYKDLLDSELYQKVVTLCQSLNNEIDILASLFSSIGKNISKSKNIFTGIAFLTVLSYEIRQQTSTFPATFPKVMSFVQPSLVFNHGIVCDETMKMLNSLRHYLFGIMLDESEMVLCTILNDSGRFPLFLRETLLRMIDYKSKMINILSKSTQLLKPLSTAISYVQQLCFEGRNEFDSVRLVILQFVSLITSLNAIARKAIFEDMMFVTSYLSFIFDPNIDVKKFVMNQINEYLKKFSSQENPQSAIISTIYSIIAVMKTDFMQDRNAQIIIDLIELMNDVLDVHPEATSVFSMIDTALFDAFQEIKKTSKCEEFFILSIKFLIRVSPNLSIPVRNKDVFEKASFALYGSNPPKKVLESFIQLMLADGTFYFYVDNEINRKLSGCKIKNNVMIPVIFEIFEKTEFRDDIVKLMDQLLDEPNNVIACRTANFDKQLLQLYVSDYKNNEYARSLFTKIVLNLTSVSVVLSYVSYLSPLKKDNQPCLPNNMPILLDYLDELLCKTLETQSEVTRLLPIKQEKSHVIMLDNNNPSFSYCCWLSIDTMFPQYFPQLFQAFDEDKNLIEVFISMYKIKIQIDPQKISKSITLDFNLPVNQWSFLALSFYTIDENTNAIKSTNSSVTNNDNISNETFEDMSFASGGNSLNITNIDSNSSDFEDISDTESDVTTDYQADALTKSSSNIDFYEAANRSIGSIQSSDDVYVDLIIDGKIVATSKFNKKYMVKGKCKFVFCGTLMNSLPTNNYTVVGPFAIYDLLDTNKCKKLMSEEQRFFGRCLSTIQQPLYIYQPYSNGPQQRQSSFSAILIKKCKLELLSPLFKFIGYKLEDGNEYPNYLDVVFKIFEDSFRFGSMVEESYTYSGGFGMIEQVLLENDPSLLTYDLYLRFYNLLLVLQSDRLKSNLLNFIIINMNLWISSPNEDQIKIQQHWLNEIYPNYMKYICHLESFMNFFNLIILNYHEKTDGVIITNHFSNQVPKDFNNEESIKIMFQILYLFALRTFVLNDFILIASYLLKTNSILLINSITNLIKQIINEKQSAIQEIFIHKKAIALLHLIIINGCPDASKIIIEIIILIHRKVKILEEMTLYDHLNVLMHIIPTNDMNKNYLDYLLNLMKTLNVPELFPLCCWVAYNFDKKVSYSDLLNGLTPSSDFAREQFWSVWPIALASKSEATFADEMMKFIAMCSKNDWVIVFHTIEAVCNILKSPSSVLKRFFIRKTLRILNKENIDFMAYDINYIQIVYNYIFYRDMRYNSINIMFPKSPFADDFNQMQLNLNQAPVTPSARHTPRRRKTEGINRSASLSFSPLQDPISSDSLSSAFVSDNENNDSVTSSNLNGPPSLSLPKMSALASDLESVKLSDKRHSTRKTSINLSPLSQPPLLAASQMVNNVPINCSSLVIKLMFSEPEIQCGKFMFGIRSDPETGKWIDRDIFNYILHFLFKAKTQFFIQFQLLAIFFVLHGPEDKRVTDYIKTIKIPDEFKQSLQPLIDLICFKLKQNPNNSNIEFLSYMSSSNADCILNGLSFYESGLIPMILNSEEKIVSLLTKEILKFVQRCYRFVNKFLSIPLKKCINLWENAQRASFAMVIGSTFKREKAWKNLFESFSIPNTPWESLAPSTRHYKRNQKGCFIGCPFLIVEDFKYLKSRVDFNDDENYFGIEGNKLFQMYDFSIHDERANCQIVTIERIIDAIIMINDREVRFSMVNNKTKHFNLNNISRVWRTSVLHNPTAFEISFKTGDSFIVNFMSEQICSQFYNRLLPSPKTFQLDSAVISWLNKEISNFEYLMILNYASGRSFNNASQYPIFPWILTNFDSPELDLNDKTVYRDLSMPAGALSPEKLKILVENMSRKMSESEQNVSQIEKGIESYEIFERDKDKGKGRKRRRSSNTNRSPNSSASSSYTKDNEGLNEPESKEMFLYSKAMNNALDVFTYLDRIEPFTDLHQVTKEAFKDLKKSCYSIKPTDQDIQDLDSNFTSIKESFQTLMNNTNVFHELIPEFYFFPEFLTSRDDSKSSSVELPKWASSPIDFIYKQRKALESEHVSQNLHDWIDLIWGYKQKGITKLDSFNNYDPRLYDNATTTLKPKDKPALLEIERAKILNGQIPSQLFTAPHPIRSMKDPTVSYSDVPFVLKTDVRNVVFASYYTEKEVILSSASMSPSQSTNQLSSHFHPFSCFRVSMIDESYTKTTFDVRQTFGSETENNSSTNNSLGGNLKKSVSASSLNSFGNVKKSTSACNLNGMNNSSSHNNINSNANDLPFEFEMETVDRFEFNDKVKIPIKNMRFVGFNDSIVIGGLASYVILQNQTKHLTKQFLCIAADNKWLLAVCADYIIYLFSRTCLDTPKMLFHFYREFPCSAAVNNKFHVFIIGTKDGFLSIYQIKKKTTITTIDIDGFLPRRIVITPSWGFILTFAAKIVDNKRTYALFLHSINGSFIRSVTLSYEITAMTAMKSRSGFDYVAIANRNGAVFVFEAYSLSIEKPAMKLDSPAVSLNYNKKLKCLVAVASDGTINFQQIEKILS</sequence>
<accession>A0ABR2JZS3</accession>
<dbReference type="Pfam" id="PF02138">
    <property type="entry name" value="Beach"/>
    <property type="match status" value="2"/>
</dbReference>
<keyword evidence="5" id="KW-1185">Reference proteome</keyword>
<dbReference type="SUPFAM" id="SSF50729">
    <property type="entry name" value="PH domain-like"/>
    <property type="match status" value="1"/>
</dbReference>
<dbReference type="InterPro" id="IPR050865">
    <property type="entry name" value="BEACH_Domain"/>
</dbReference>
<dbReference type="InterPro" id="IPR023362">
    <property type="entry name" value="PH-BEACH_dom"/>
</dbReference>
<feature type="compositionally biased region" description="Polar residues" evidence="1">
    <location>
        <begin position="1625"/>
        <end position="1635"/>
    </location>
</feature>
<dbReference type="PANTHER" id="PTHR13743">
    <property type="entry name" value="BEIGE/BEACH-RELATED"/>
    <property type="match status" value="1"/>
</dbReference>
<dbReference type="PROSITE" id="PS51783">
    <property type="entry name" value="PH_BEACH"/>
    <property type="match status" value="1"/>
</dbReference>
<dbReference type="CDD" id="cd06071">
    <property type="entry name" value="Beach"/>
    <property type="match status" value="1"/>
</dbReference>
<protein>
    <recommendedName>
        <fullName evidence="6">BEACH domain-containing protein</fullName>
    </recommendedName>
</protein>
<dbReference type="Gene3D" id="1.10.1540.10">
    <property type="entry name" value="BEACH domain"/>
    <property type="match status" value="1"/>
</dbReference>
<dbReference type="SUPFAM" id="SSF81837">
    <property type="entry name" value="BEACH domain"/>
    <property type="match status" value="1"/>
</dbReference>
<feature type="compositionally biased region" description="Low complexity" evidence="1">
    <location>
        <begin position="1661"/>
        <end position="1670"/>
    </location>
</feature>
<dbReference type="InterPro" id="IPR036322">
    <property type="entry name" value="WD40_repeat_dom_sf"/>
</dbReference>
<dbReference type="InterPro" id="IPR000409">
    <property type="entry name" value="BEACH_dom"/>
</dbReference>
<gene>
    <name evidence="4" type="ORF">M9Y10_043086</name>
</gene>
<feature type="region of interest" description="Disordered" evidence="1">
    <location>
        <begin position="2199"/>
        <end position="2236"/>
    </location>
</feature>
<dbReference type="InterPro" id="IPR036372">
    <property type="entry name" value="BEACH_dom_sf"/>
</dbReference>
<comment type="caution">
    <text evidence="4">The sequence shown here is derived from an EMBL/GenBank/DDBJ whole genome shotgun (WGS) entry which is preliminary data.</text>
</comment>
<feature type="domain" description="BEACH" evidence="2">
    <location>
        <begin position="2086"/>
        <end position="2441"/>
    </location>
</feature>
<feature type="domain" description="BEACH-type PH" evidence="3">
    <location>
        <begin position="1983"/>
        <end position="2086"/>
    </location>
</feature>
<reference evidence="4 5" key="1">
    <citation type="submission" date="2024-04" db="EMBL/GenBank/DDBJ databases">
        <title>Tritrichomonas musculus Genome.</title>
        <authorList>
            <person name="Alves-Ferreira E."/>
            <person name="Grigg M."/>
            <person name="Lorenzi H."/>
            <person name="Galac M."/>
        </authorList>
    </citation>
    <scope>NUCLEOTIDE SEQUENCE [LARGE SCALE GENOMIC DNA]</scope>
    <source>
        <strain evidence="4 5">EAF2021</strain>
    </source>
</reference>
<dbReference type="SUPFAM" id="SSF50978">
    <property type="entry name" value="WD40 repeat-like"/>
    <property type="match status" value="1"/>
</dbReference>